<dbReference type="HOGENOM" id="CLU_068699_2_1_1"/>
<evidence type="ECO:0000313" key="2">
    <source>
        <dbReference type="Ensembl" id="ENSLACP00000014300.1"/>
    </source>
</evidence>
<comment type="similarity">
    <text evidence="1">Belongs to the HEBP family.</text>
</comment>
<dbReference type="Ensembl" id="ENSLACT00000025135.1">
    <property type="protein sequence ID" value="ENSLACP00000022104.1"/>
    <property type="gene ID" value="ENSLACG00000012585.2"/>
</dbReference>
<organism evidence="2 3">
    <name type="scientific">Latimeria chalumnae</name>
    <name type="common">Coelacanth</name>
    <dbReference type="NCBI Taxonomy" id="7897"/>
    <lineage>
        <taxon>Eukaryota</taxon>
        <taxon>Metazoa</taxon>
        <taxon>Chordata</taxon>
        <taxon>Craniata</taxon>
        <taxon>Vertebrata</taxon>
        <taxon>Euteleostomi</taxon>
        <taxon>Coelacanthiformes</taxon>
        <taxon>Coelacanthidae</taxon>
        <taxon>Latimeria</taxon>
    </lineage>
</organism>
<dbReference type="SUPFAM" id="SSF55136">
    <property type="entry name" value="Probable bacterial effector-binding domain"/>
    <property type="match status" value="1"/>
</dbReference>
<dbReference type="EMBL" id="AFYH01075557">
    <property type="status" value="NOT_ANNOTATED_CDS"/>
    <property type="molecule type" value="Genomic_DNA"/>
</dbReference>
<accession>H3AXC9</accession>
<protein>
    <submittedName>
        <fullName evidence="2">Heme-binding protein soul4</fullName>
    </submittedName>
</protein>
<dbReference type="Gene3D" id="3.20.80.10">
    <property type="entry name" value="Regulatory factor, effector binding domain"/>
    <property type="match status" value="1"/>
</dbReference>
<dbReference type="GeneID" id="102361690"/>
<keyword evidence="3" id="KW-1185">Reference proteome</keyword>
<reference evidence="3" key="1">
    <citation type="submission" date="2011-08" db="EMBL/GenBank/DDBJ databases">
        <title>The draft genome of Latimeria chalumnae.</title>
        <authorList>
            <person name="Di Palma F."/>
            <person name="Alfoldi J."/>
            <person name="Johnson J."/>
            <person name="Berlin A."/>
            <person name="Gnerre S."/>
            <person name="Jaffe D."/>
            <person name="MacCallum I."/>
            <person name="Young S."/>
            <person name="Walker B.J."/>
            <person name="Lander E."/>
            <person name="Lindblad-Toh K."/>
        </authorList>
    </citation>
    <scope>NUCLEOTIDE SEQUENCE [LARGE SCALE GENOMIC DNA]</scope>
    <source>
        <strain evidence="3">Wild caught</strain>
    </source>
</reference>
<dbReference type="CTD" id="558832"/>
<reference evidence="2" key="2">
    <citation type="submission" date="2025-05" db="UniProtKB">
        <authorList>
            <consortium name="Ensembl"/>
        </authorList>
    </citation>
    <scope>IDENTIFICATION</scope>
</reference>
<dbReference type="Bgee" id="ENSLACG00000012585">
    <property type="expression patterns" value="Expressed in chordate pharynx and 2 other cell types or tissues"/>
</dbReference>
<dbReference type="EMBL" id="AFYH01075558">
    <property type="status" value="NOT_ANNOTATED_CDS"/>
    <property type="molecule type" value="Genomic_DNA"/>
</dbReference>
<dbReference type="GO" id="GO:0020037">
    <property type="term" value="F:heme binding"/>
    <property type="evidence" value="ECO:0007669"/>
    <property type="project" value="TreeGrafter"/>
</dbReference>
<dbReference type="AlphaFoldDB" id="H3AXC9"/>
<dbReference type="InterPro" id="IPR011256">
    <property type="entry name" value="Reg_factor_effector_dom_sf"/>
</dbReference>
<gene>
    <name evidence="2" type="primary">SOUL4</name>
</gene>
<dbReference type="KEGG" id="lcm:102361690"/>
<dbReference type="Pfam" id="PF04832">
    <property type="entry name" value="SOUL"/>
    <property type="match status" value="1"/>
</dbReference>
<dbReference type="Ensembl" id="ENSLACT00000014400.1">
    <property type="protein sequence ID" value="ENSLACP00000014300.1"/>
    <property type="gene ID" value="ENSLACG00000012585.2"/>
</dbReference>
<evidence type="ECO:0000313" key="3">
    <source>
        <dbReference type="Proteomes" id="UP000008672"/>
    </source>
</evidence>
<dbReference type="STRING" id="7897.ENSLACP00000014300"/>
<sequence length="247" mass="28831">MAQITLEDLDMLDDVTDDVSEENVESEDREEEERLFSHWETVAGTHHVHLPQEMARPIVQMTRQNQQQEQVPYVVLSRHYKCDEVAYEERLYSPKKWACITKGESLYEQSISMGFMKLMRYICGQNSTGQYLGMTVPILNEVQLAEDGNSFSRDVVTAYYLPAERQDQPPQPQDPDITIVERNAIRVVSRIFYGTTTEETILREIGLLWELLGSPDDFIRHTFIVAVYENPGIPNRRNELWFIRRPE</sequence>
<dbReference type="RefSeq" id="XP_005996727.1">
    <property type="nucleotide sequence ID" value="XM_005996665.3"/>
</dbReference>
<dbReference type="InterPro" id="IPR006917">
    <property type="entry name" value="SOUL_heme-bd"/>
</dbReference>
<evidence type="ECO:0000256" key="1">
    <source>
        <dbReference type="ARBA" id="ARBA00009817"/>
    </source>
</evidence>
<name>H3AXC9_LATCH</name>
<dbReference type="OrthoDB" id="9944327at2759"/>
<dbReference type="eggNOG" id="ENOG502QUYX">
    <property type="taxonomic scope" value="Eukaryota"/>
</dbReference>
<dbReference type="RefSeq" id="XP_064411494.1">
    <property type="nucleotide sequence ID" value="XM_064555424.1"/>
</dbReference>
<dbReference type="Proteomes" id="UP000008672">
    <property type="component" value="Unassembled WGS sequence"/>
</dbReference>
<dbReference type="EMBL" id="AFYH01075559">
    <property type="status" value="NOT_ANNOTATED_CDS"/>
    <property type="molecule type" value="Genomic_DNA"/>
</dbReference>
<dbReference type="PANTHER" id="PTHR11220:SF24">
    <property type="entry name" value="HEME-BINDING PROTEIN 1"/>
    <property type="match status" value="1"/>
</dbReference>
<dbReference type="EMBL" id="AFYH01075556">
    <property type="status" value="NOT_ANNOTATED_CDS"/>
    <property type="molecule type" value="Genomic_DNA"/>
</dbReference>
<dbReference type="EMBL" id="AFYH01075560">
    <property type="status" value="NOT_ANNOTATED_CDS"/>
    <property type="molecule type" value="Genomic_DNA"/>
</dbReference>
<dbReference type="GeneTree" id="ENSGT00940000165109"/>
<dbReference type="OMA" id="PAGHWAC"/>
<dbReference type="PANTHER" id="PTHR11220">
    <property type="entry name" value="HEME-BINDING PROTEIN-RELATED"/>
    <property type="match status" value="1"/>
</dbReference>
<proteinExistence type="inferred from homology"/>